<name>A0AB36VGB7_BACTU</name>
<gene>
    <name evidence="1" type="ORF">COE48_05530</name>
</gene>
<protein>
    <submittedName>
        <fullName evidence="1">Uncharacterized protein</fullName>
    </submittedName>
</protein>
<sequence length="143" mass="16506">MDTLTPVANNPIERMKQSMYKKIVNIVKQDHEHVHVDKLSNEGTYISKPTLWKVLETMQTIGHGSMYKKVNGVMNGENSMTITFEHEAFNYCDAQGKLFIGQTELTVHDNLLLRFYITKHYHVAIQIQYDVTTIVTMSFPPMI</sequence>
<organism evidence="1 2">
    <name type="scientific">Bacillus thuringiensis</name>
    <dbReference type="NCBI Taxonomy" id="1428"/>
    <lineage>
        <taxon>Bacteria</taxon>
        <taxon>Bacillati</taxon>
        <taxon>Bacillota</taxon>
        <taxon>Bacilli</taxon>
        <taxon>Bacillales</taxon>
        <taxon>Bacillaceae</taxon>
        <taxon>Bacillus</taxon>
        <taxon>Bacillus cereus group</taxon>
    </lineage>
</organism>
<accession>A0AB36VGB7</accession>
<evidence type="ECO:0000313" key="2">
    <source>
        <dbReference type="Proteomes" id="UP000223445"/>
    </source>
</evidence>
<proteinExistence type="predicted"/>
<dbReference type="AlphaFoldDB" id="A0AB36VGB7"/>
<dbReference type="RefSeq" id="WP_097879872.1">
    <property type="nucleotide sequence ID" value="NZ_NUPM01000005.1"/>
</dbReference>
<evidence type="ECO:0000313" key="1">
    <source>
        <dbReference type="EMBL" id="PGZ05046.1"/>
    </source>
</evidence>
<comment type="caution">
    <text evidence="1">The sequence shown here is derived from an EMBL/GenBank/DDBJ whole genome shotgun (WGS) entry which is preliminary data.</text>
</comment>
<dbReference type="EMBL" id="NUPM01000005">
    <property type="protein sequence ID" value="PGZ05046.1"/>
    <property type="molecule type" value="Genomic_DNA"/>
</dbReference>
<reference evidence="1 2" key="1">
    <citation type="submission" date="2017-09" db="EMBL/GenBank/DDBJ databases">
        <title>Large-scale bioinformatics analysis of Bacillus genomes uncovers conserved roles of natural products in bacterial physiology.</title>
        <authorList>
            <consortium name="Agbiome Team Llc"/>
            <person name="Bleich R.M."/>
            <person name="Grubbs K.J."/>
            <person name="Santa Maria K.C."/>
            <person name="Allen S.E."/>
            <person name="Farag S."/>
            <person name="Shank E.A."/>
            <person name="Bowers A."/>
        </authorList>
    </citation>
    <scope>NUCLEOTIDE SEQUENCE [LARGE SCALE GENOMIC DNA]</scope>
    <source>
        <strain evidence="1 2">AFS030179</strain>
    </source>
</reference>
<dbReference type="Proteomes" id="UP000223445">
    <property type="component" value="Unassembled WGS sequence"/>
</dbReference>